<name>A0ABP0H1K6_CLALP</name>
<dbReference type="InterPro" id="IPR024095">
    <property type="entry name" value="Vesicle_P115"/>
</dbReference>
<dbReference type="PANTHER" id="PTHR10013:SF0">
    <property type="entry name" value="GENERAL VESICULAR TRANSPORT FACTOR P115"/>
    <property type="match status" value="1"/>
</dbReference>
<evidence type="ECO:0000313" key="16">
    <source>
        <dbReference type="Proteomes" id="UP001642483"/>
    </source>
</evidence>
<accession>A0ABP0H1K6</accession>
<comment type="similarity">
    <text evidence="3">Belongs to the VDP/USO1/EDE1 family.</text>
</comment>
<keyword evidence="8 11" id="KW-0175">Coiled coil</keyword>
<evidence type="ECO:0000256" key="2">
    <source>
        <dbReference type="ARBA" id="ARBA00004496"/>
    </source>
</evidence>
<evidence type="ECO:0000256" key="12">
    <source>
        <dbReference type="SAM" id="MobiDB-lite"/>
    </source>
</evidence>
<protein>
    <recommendedName>
        <fullName evidence="4">General vesicular transport factor p115</fullName>
    </recommendedName>
</protein>
<keyword evidence="6" id="KW-0677">Repeat</keyword>
<feature type="domain" description="Uso1/p115-like vesicle tethering protein C-terminal" evidence="14">
    <location>
        <begin position="800"/>
        <end position="918"/>
    </location>
</feature>
<dbReference type="InterPro" id="IPR006953">
    <property type="entry name" value="Vesicle_Uso1_P115_head"/>
</dbReference>
<keyword evidence="16" id="KW-1185">Reference proteome</keyword>
<organism evidence="15 16">
    <name type="scientific">Clavelina lepadiformis</name>
    <name type="common">Light-bulb sea squirt</name>
    <name type="synonym">Ascidia lepadiformis</name>
    <dbReference type="NCBI Taxonomy" id="159417"/>
    <lineage>
        <taxon>Eukaryota</taxon>
        <taxon>Metazoa</taxon>
        <taxon>Chordata</taxon>
        <taxon>Tunicata</taxon>
        <taxon>Ascidiacea</taxon>
        <taxon>Aplousobranchia</taxon>
        <taxon>Clavelinidae</taxon>
        <taxon>Clavelina</taxon>
    </lineage>
</organism>
<dbReference type="SMART" id="SM00185">
    <property type="entry name" value="ARM"/>
    <property type="match status" value="3"/>
</dbReference>
<dbReference type="InterPro" id="IPR016024">
    <property type="entry name" value="ARM-type_fold"/>
</dbReference>
<dbReference type="InterPro" id="IPR041209">
    <property type="entry name" value="P115_Arm_rpt"/>
</dbReference>
<feature type="region of interest" description="Disordered" evidence="12">
    <location>
        <begin position="900"/>
        <end position="936"/>
    </location>
</feature>
<comment type="caution">
    <text evidence="15">The sequence shown here is derived from an EMBL/GenBank/DDBJ whole genome shotgun (WGS) entry which is preliminary data.</text>
</comment>
<proteinExistence type="inferred from homology"/>
<dbReference type="Pfam" id="PF18770">
    <property type="entry name" value="Arm_vescicular"/>
    <property type="match status" value="1"/>
</dbReference>
<dbReference type="InterPro" id="IPR011989">
    <property type="entry name" value="ARM-like"/>
</dbReference>
<evidence type="ECO:0000256" key="5">
    <source>
        <dbReference type="ARBA" id="ARBA00022490"/>
    </source>
</evidence>
<keyword evidence="5" id="KW-0963">Cytoplasm</keyword>
<evidence type="ECO:0000256" key="1">
    <source>
        <dbReference type="ARBA" id="ARBA00004395"/>
    </source>
</evidence>
<evidence type="ECO:0000259" key="14">
    <source>
        <dbReference type="Pfam" id="PF04871"/>
    </source>
</evidence>
<evidence type="ECO:0000256" key="11">
    <source>
        <dbReference type="SAM" id="Coils"/>
    </source>
</evidence>
<feature type="domain" description="Vesicle tethering protein Uso1/P115-like head" evidence="13">
    <location>
        <begin position="341"/>
        <end position="621"/>
    </location>
</feature>
<evidence type="ECO:0000313" key="15">
    <source>
        <dbReference type="EMBL" id="CAK8696809.1"/>
    </source>
</evidence>
<comment type="subcellular location">
    <subcellularLocation>
        <location evidence="2">Cytoplasm</location>
    </subcellularLocation>
    <subcellularLocation>
        <location evidence="1">Golgi apparatus membrane</location>
        <topology evidence="1">Peripheral membrane protein</topology>
    </subcellularLocation>
</comment>
<feature type="coiled-coil region" evidence="11">
    <location>
        <begin position="716"/>
        <end position="789"/>
    </location>
</feature>
<feature type="repeat" description="ARM" evidence="10">
    <location>
        <begin position="59"/>
        <end position="89"/>
    </location>
</feature>
<dbReference type="PROSITE" id="PS50176">
    <property type="entry name" value="ARM_REPEAT"/>
    <property type="match status" value="1"/>
</dbReference>
<dbReference type="Pfam" id="PF04871">
    <property type="entry name" value="Uso1_p115_C"/>
    <property type="match status" value="1"/>
</dbReference>
<evidence type="ECO:0000256" key="6">
    <source>
        <dbReference type="ARBA" id="ARBA00022737"/>
    </source>
</evidence>
<keyword evidence="7" id="KW-0333">Golgi apparatus</keyword>
<dbReference type="Proteomes" id="UP001642483">
    <property type="component" value="Unassembled WGS sequence"/>
</dbReference>
<evidence type="ECO:0000259" key="13">
    <source>
        <dbReference type="Pfam" id="PF04869"/>
    </source>
</evidence>
<dbReference type="InterPro" id="IPR006955">
    <property type="entry name" value="Uso1_p115_C"/>
</dbReference>
<evidence type="ECO:0000256" key="4">
    <source>
        <dbReference type="ARBA" id="ARBA00018243"/>
    </source>
</evidence>
<evidence type="ECO:0000256" key="8">
    <source>
        <dbReference type="ARBA" id="ARBA00023054"/>
    </source>
</evidence>
<evidence type="ECO:0000256" key="7">
    <source>
        <dbReference type="ARBA" id="ARBA00023034"/>
    </source>
</evidence>
<dbReference type="SUPFAM" id="SSF48371">
    <property type="entry name" value="ARM repeat"/>
    <property type="match status" value="1"/>
</dbReference>
<keyword evidence="9" id="KW-0472">Membrane</keyword>
<evidence type="ECO:0000256" key="3">
    <source>
        <dbReference type="ARBA" id="ARBA00006960"/>
    </source>
</evidence>
<dbReference type="EMBL" id="CAWYQH010000163">
    <property type="protein sequence ID" value="CAK8696809.1"/>
    <property type="molecule type" value="Genomic_DNA"/>
</dbReference>
<dbReference type="InterPro" id="IPR000225">
    <property type="entry name" value="Armadillo"/>
</dbReference>
<reference evidence="15 16" key="1">
    <citation type="submission" date="2024-02" db="EMBL/GenBank/DDBJ databases">
        <authorList>
            <person name="Daric V."/>
            <person name="Darras S."/>
        </authorList>
    </citation>
    <scope>NUCLEOTIDE SEQUENCE [LARGE SCALE GENOMIC DNA]</scope>
</reference>
<sequence>MNYIKSFVKGTEDAMPSGAETVGRLCDRVSSSTLLDDRRDAVRALKSLSKKYRVEVGSQALPHLIEVLRSDSNDDEIIAYALETLFNLSTIDVDDEGDMVAQPETILTFIESFIAVTENVILALNMIEKDSFAARWAAVRLLTSLLRGKPNELQQIILIMPMGISRVMDLLAESREVIRNDALLALIELTRGNSNIQKIVAFENGFESIFNIIREEGSSDGGVVVEDCLLLLLHLLKSNTSNQQFFKEGSLIQHLTPFFDIDPESPWSAQKNANFHLMLKVIRTLVSPSNPSNMTSSCQLAMQHCLLLRKLSDLLMATGIPTDILTETINTVSELIRGCNENQQYFASVMAPWDPPRPALVVLLMSMVNAQQPFQLRCAVLYCFQCFLHKNAMGQSQIISTLLPSSLEPQDVSVGQLLCGGLFSVSDSLTNWLAATALSHALRSNNDAKHQLLRVQLATAPGNPPITLIRQITNIVHQTTFLQTRVGLLCLLCGWLTNCPVAVSHFLDNSTTVSFLLSQVAENGTDLEFVMHGVCALLLGICIIDNDGSVSQYTKESLIELIVARVGIERFCDALNCVPQHDIYTKALQKPQPSADEPDHLLLNHTFAKLFKTQEDVIIKTVSNLEDVKKEEEVKAAMKAHDSIVNEYKTLIREQDSKLEAFKGKCNKLEADLTSSASLLSERDAQVQQLKDQYNLLKLTQGTSGDETTAVMTKRIDDLNQQIIAKDNELKSCQQTISELKAQGDVKLSENPSADEKSQKDIISMQQELNRLSITLKEKEEELAKMTNASTSAVVQQADAASDALIAEKVAMQSQLADSKHKLDCAVVEKNQIKEENASLKQKLAEAENQIEELQKTASEHVAKYIESNSVCETIKKEQDDLLILLSDQEEKLSTYKKKLRGLGAEVSSDEGEDEYEGGDLNEEESETNNVNGEGA</sequence>
<dbReference type="Gene3D" id="1.25.10.10">
    <property type="entry name" value="Leucine-rich Repeat Variant"/>
    <property type="match status" value="1"/>
</dbReference>
<dbReference type="PANTHER" id="PTHR10013">
    <property type="entry name" value="GENERAL VESICULAR TRANSPORT FACTOR P115"/>
    <property type="match status" value="1"/>
</dbReference>
<evidence type="ECO:0000256" key="9">
    <source>
        <dbReference type="ARBA" id="ARBA00023136"/>
    </source>
</evidence>
<evidence type="ECO:0000256" key="10">
    <source>
        <dbReference type="PROSITE-ProRule" id="PRU00259"/>
    </source>
</evidence>
<feature type="compositionally biased region" description="Acidic residues" evidence="12">
    <location>
        <begin position="908"/>
        <end position="927"/>
    </location>
</feature>
<dbReference type="Pfam" id="PF04869">
    <property type="entry name" value="Uso1_p115_head"/>
    <property type="match status" value="1"/>
</dbReference>
<gene>
    <name evidence="15" type="ORF">CVLEPA_LOCUS30126</name>
</gene>